<evidence type="ECO:0000259" key="3">
    <source>
        <dbReference type="Pfam" id="PF08268"/>
    </source>
</evidence>
<evidence type="ECO:0000259" key="2">
    <source>
        <dbReference type="Pfam" id="PF00646"/>
    </source>
</evidence>
<dbReference type="Proteomes" id="UP000823674">
    <property type="component" value="Chromosome A09"/>
</dbReference>
<evidence type="ECO:0000256" key="1">
    <source>
        <dbReference type="SAM" id="MobiDB-lite"/>
    </source>
</evidence>
<dbReference type="InterPro" id="IPR001810">
    <property type="entry name" value="F-box_dom"/>
</dbReference>
<dbReference type="EMBL" id="JADBGQ010000008">
    <property type="protein sequence ID" value="KAG5386355.1"/>
    <property type="molecule type" value="Genomic_DNA"/>
</dbReference>
<evidence type="ECO:0000313" key="4">
    <source>
        <dbReference type="EMBL" id="KAG5386355.1"/>
    </source>
</evidence>
<dbReference type="Pfam" id="PF08268">
    <property type="entry name" value="FBA_3"/>
    <property type="match status" value="1"/>
</dbReference>
<reference evidence="4 5" key="1">
    <citation type="submission" date="2021-03" db="EMBL/GenBank/DDBJ databases">
        <authorList>
            <person name="King G.J."/>
            <person name="Bancroft I."/>
            <person name="Baten A."/>
            <person name="Bloomfield J."/>
            <person name="Borpatragohain P."/>
            <person name="He Z."/>
            <person name="Irish N."/>
            <person name="Irwin J."/>
            <person name="Liu K."/>
            <person name="Mauleon R.P."/>
            <person name="Moore J."/>
            <person name="Morris R."/>
            <person name="Ostergaard L."/>
            <person name="Wang B."/>
            <person name="Wells R."/>
        </authorList>
    </citation>
    <scope>NUCLEOTIDE SEQUENCE [LARGE SCALE GENOMIC DNA]</scope>
    <source>
        <strain evidence="4">R-o-18</strain>
        <tissue evidence="4">Leaf</tissue>
    </source>
</reference>
<dbReference type="InterPro" id="IPR036047">
    <property type="entry name" value="F-box-like_dom_sf"/>
</dbReference>
<protein>
    <recommendedName>
        <fullName evidence="6">F-box domain-containing protein</fullName>
    </recommendedName>
</protein>
<dbReference type="NCBIfam" id="TIGR01640">
    <property type="entry name" value="F_box_assoc_1"/>
    <property type="match status" value="1"/>
</dbReference>
<dbReference type="PANTHER" id="PTHR31111:SF88">
    <property type="entry name" value="F-BOX ASSOCIATED DOMAIN-CONTAINING PROTEIN"/>
    <property type="match status" value="1"/>
</dbReference>
<dbReference type="InterPro" id="IPR013187">
    <property type="entry name" value="F-box-assoc_dom_typ3"/>
</dbReference>
<keyword evidence="5" id="KW-1185">Reference proteome</keyword>
<gene>
    <name evidence="4" type="primary">A09p064310.1_BraROA</name>
    <name evidence="4" type="ORF">IGI04_037825</name>
</gene>
<name>A0ABQ7LIH2_BRACM</name>
<dbReference type="SUPFAM" id="SSF81383">
    <property type="entry name" value="F-box domain"/>
    <property type="match status" value="1"/>
</dbReference>
<organism evidence="4 5">
    <name type="scientific">Brassica rapa subsp. trilocularis</name>
    <dbReference type="NCBI Taxonomy" id="1813537"/>
    <lineage>
        <taxon>Eukaryota</taxon>
        <taxon>Viridiplantae</taxon>
        <taxon>Streptophyta</taxon>
        <taxon>Embryophyta</taxon>
        <taxon>Tracheophyta</taxon>
        <taxon>Spermatophyta</taxon>
        <taxon>Magnoliopsida</taxon>
        <taxon>eudicotyledons</taxon>
        <taxon>Gunneridae</taxon>
        <taxon>Pentapetalae</taxon>
        <taxon>rosids</taxon>
        <taxon>malvids</taxon>
        <taxon>Brassicales</taxon>
        <taxon>Brassicaceae</taxon>
        <taxon>Brassiceae</taxon>
        <taxon>Brassica</taxon>
    </lineage>
</organism>
<accession>A0ABQ7LIH2</accession>
<feature type="region of interest" description="Disordered" evidence="1">
    <location>
        <begin position="1"/>
        <end position="20"/>
    </location>
</feature>
<proteinExistence type="predicted"/>
<dbReference type="Pfam" id="PF00646">
    <property type="entry name" value="F-box"/>
    <property type="match status" value="1"/>
</dbReference>
<feature type="domain" description="F-box associated beta-propeller type 3" evidence="3">
    <location>
        <begin position="146"/>
        <end position="463"/>
    </location>
</feature>
<feature type="domain" description="F-box" evidence="2">
    <location>
        <begin position="100"/>
        <end position="133"/>
    </location>
</feature>
<comment type="caution">
    <text evidence="4">The sequence shown here is derived from an EMBL/GenBank/DDBJ whole genome shotgun (WGS) entry which is preliminary data.</text>
</comment>
<sequence length="483" mass="54552">MSKEAAIRTGESSPPLLFRQVSPGPGDSNMQFRLLHFWDARKNVKGGPGIILGIELLLIDAEVCFHVSFWMSFPLLNRDYLSVRQRQQKANTMTPFFTTDITTDIFARLPAKSAARCRTLSKQWSSILSTPDFAELFLTHSSTRPRLLFAVERNGLWTFFTSPQPQPQSSHSTVVTAEFHTKFDGDVSRYLCSYASGLILFPDVWIPSKSDDTNPVVCNPVTGKYATLPYLSIYRKSRAFLGFDPVGKQFKVLSEDRPFCSQSDHHQVLSLGEGGGEELSWRVKDDGPQYDHCLSEAICIEGVLYYLAENFSDPRVVVRFDVRSEEFEFIEAGCFSGEEVAVKLINYKGKLAGVDWKYLKADDEKIVLELSLWVLEDVEMNEWVKSVYVLSEEKIVRRCNFSVAGMTGGGEIVLAMDYTTKPYYVFFFDPEKNTLRGVEVQGFGDKLEALGTRGRVRVFVDYVEDLNVHDGKQLKSSISAPVK</sequence>
<dbReference type="PANTHER" id="PTHR31111">
    <property type="entry name" value="BNAA05G37150D PROTEIN-RELATED"/>
    <property type="match status" value="1"/>
</dbReference>
<dbReference type="InterPro" id="IPR017451">
    <property type="entry name" value="F-box-assoc_interact_dom"/>
</dbReference>
<evidence type="ECO:0000313" key="5">
    <source>
        <dbReference type="Proteomes" id="UP000823674"/>
    </source>
</evidence>
<evidence type="ECO:0008006" key="6">
    <source>
        <dbReference type="Google" id="ProtNLM"/>
    </source>
</evidence>